<protein>
    <submittedName>
        <fullName evidence="2">Phage protein</fullName>
    </submittedName>
</protein>
<feature type="region of interest" description="Disordered" evidence="1">
    <location>
        <begin position="183"/>
        <end position="214"/>
    </location>
</feature>
<proteinExistence type="predicted"/>
<evidence type="ECO:0000313" key="2">
    <source>
        <dbReference type="EMBL" id="CUS46019.1"/>
    </source>
</evidence>
<organism evidence="2">
    <name type="scientific">hydrothermal vent metagenome</name>
    <dbReference type="NCBI Taxonomy" id="652676"/>
    <lineage>
        <taxon>unclassified sequences</taxon>
        <taxon>metagenomes</taxon>
        <taxon>ecological metagenomes</taxon>
    </lineage>
</organism>
<gene>
    <name evidence="2" type="ORF">MGWOODY_Smn3507</name>
</gene>
<feature type="compositionally biased region" description="Low complexity" evidence="1">
    <location>
        <begin position="201"/>
        <end position="214"/>
    </location>
</feature>
<reference evidence="2" key="1">
    <citation type="submission" date="2015-10" db="EMBL/GenBank/DDBJ databases">
        <authorList>
            <person name="Gilbert D.G."/>
        </authorList>
    </citation>
    <scope>NUCLEOTIDE SEQUENCE</scope>
</reference>
<accession>A0A160TQK2</accession>
<name>A0A160TQK2_9ZZZZ</name>
<sequence length="214" mass="22904">MAISITVCNLALGELRAPPIVDIDEATTEAAECKRYYAHCLKLLLERFDWSFATRIASLAELSVNPRASEWAHAYALPADLATAQRLVPPASGWPSGATNRPVAPVLAQPFIIEDSVLFSQMRGAILEYTTREVSEADMPGLFCDALAYAIAARLAVPLRDSRETKGQLLQQAEVAAQRAIADDINRQPNRDAPTPDEVAAARSAGAGCASGAN</sequence>
<dbReference type="AlphaFoldDB" id="A0A160TQK2"/>
<dbReference type="EMBL" id="CZQE01000326">
    <property type="protein sequence ID" value="CUS46019.1"/>
    <property type="molecule type" value="Genomic_DNA"/>
</dbReference>
<evidence type="ECO:0000256" key="1">
    <source>
        <dbReference type="SAM" id="MobiDB-lite"/>
    </source>
</evidence>